<keyword evidence="8" id="KW-1185">Reference proteome</keyword>
<sequence>MSDPFPHTQQPPTVALVLAGGRGSRLSPLTDHRSKPAIPFAGIYRMIDVALSNLVHSGLRHVWVVEQYQPFTLNQHLAGGRPWDLDGTRDGLRILPPVQGHAVDGFASGNGHALYQQVPLLESVGARNVIVMSADHLYQLDLRPVLEQHDELGSDLTIVTTEIDEDASRYGVVRTDGQKVVAYDYKPKAPASQKIATEIFVFSVTALRNSLDVLLEGVDRADTDAVGETLGDYGETLIPHLVQHGAVHEFLMEGYWKDVGTVDAYYRAHMDLLEGKGLQLDAPGWAIIPHPDPYAPAYIAPTAQVQGSLVAHGARVHGRVEHSVIGPGVTVEAGAVVERSIIMGDALIPAGSHLRAVIVDVGAKVPAEQMGQIKPGPGNITVLAYEGSGQGRRFDGEAVAPA</sequence>
<evidence type="ECO:0000256" key="3">
    <source>
        <dbReference type="ARBA" id="ARBA00022695"/>
    </source>
</evidence>
<feature type="domain" description="Nucleotidyl transferase" evidence="5">
    <location>
        <begin position="15"/>
        <end position="274"/>
    </location>
</feature>
<name>A0ABP9BRA0_9MICC</name>
<dbReference type="RefSeq" id="WP_345446384.1">
    <property type="nucleotide sequence ID" value="NZ_BAABKP010000003.1"/>
</dbReference>
<evidence type="ECO:0000256" key="2">
    <source>
        <dbReference type="ARBA" id="ARBA00022679"/>
    </source>
</evidence>
<comment type="caution">
    <text evidence="7">The sequence shown here is derived from an EMBL/GenBank/DDBJ whole genome shotgun (WGS) entry which is preliminary data.</text>
</comment>
<dbReference type="Proteomes" id="UP001500187">
    <property type="component" value="Unassembled WGS sequence"/>
</dbReference>
<dbReference type="InterPro" id="IPR056818">
    <property type="entry name" value="GlmU/GlgC-like_hexapep"/>
</dbReference>
<dbReference type="PANTHER" id="PTHR43523:SF2">
    <property type="entry name" value="GLUCOSE-1-PHOSPHATE ADENYLYLTRANSFERASE"/>
    <property type="match status" value="1"/>
</dbReference>
<dbReference type="EMBL" id="BAABKP010000003">
    <property type="protein sequence ID" value="GAA4797586.1"/>
    <property type="molecule type" value="Genomic_DNA"/>
</dbReference>
<feature type="domain" description="Glucose-1-phosphate adenylyltransferase/Bifunctional protein GlmU-like C-terminal hexapeptide" evidence="6">
    <location>
        <begin position="303"/>
        <end position="368"/>
    </location>
</feature>
<dbReference type="InterPro" id="IPR011004">
    <property type="entry name" value="Trimer_LpxA-like_sf"/>
</dbReference>
<dbReference type="InterPro" id="IPR005835">
    <property type="entry name" value="NTP_transferase_dom"/>
</dbReference>
<dbReference type="InterPro" id="IPR029044">
    <property type="entry name" value="Nucleotide-diphossugar_trans"/>
</dbReference>
<dbReference type="CDD" id="cd04651">
    <property type="entry name" value="LbH_G1P_AT_C"/>
    <property type="match status" value="1"/>
</dbReference>
<dbReference type="Pfam" id="PF00483">
    <property type="entry name" value="NTP_transferase"/>
    <property type="match status" value="1"/>
</dbReference>
<evidence type="ECO:0000259" key="5">
    <source>
        <dbReference type="Pfam" id="PF00483"/>
    </source>
</evidence>
<protein>
    <submittedName>
        <fullName evidence="7">Glucose-1-phosphate adenylyltransferase family protein</fullName>
    </submittedName>
</protein>
<dbReference type="GO" id="GO:0016779">
    <property type="term" value="F:nucleotidyltransferase activity"/>
    <property type="evidence" value="ECO:0007669"/>
    <property type="project" value="UniProtKB-KW"/>
</dbReference>
<evidence type="ECO:0000313" key="8">
    <source>
        <dbReference type="Proteomes" id="UP001500187"/>
    </source>
</evidence>
<keyword evidence="2" id="KW-0808">Transferase</keyword>
<dbReference type="InterPro" id="IPR011831">
    <property type="entry name" value="ADP-Glc_PPase"/>
</dbReference>
<dbReference type="SUPFAM" id="SSF51161">
    <property type="entry name" value="Trimeric LpxA-like enzymes"/>
    <property type="match status" value="1"/>
</dbReference>
<accession>A0ABP9BRA0</accession>
<dbReference type="CDD" id="cd02508">
    <property type="entry name" value="ADP_Glucose_PP"/>
    <property type="match status" value="1"/>
</dbReference>
<evidence type="ECO:0000259" key="6">
    <source>
        <dbReference type="Pfam" id="PF24894"/>
    </source>
</evidence>
<dbReference type="Gene3D" id="2.160.10.10">
    <property type="entry name" value="Hexapeptide repeat proteins"/>
    <property type="match status" value="1"/>
</dbReference>
<dbReference type="SUPFAM" id="SSF53448">
    <property type="entry name" value="Nucleotide-diphospho-sugar transferases"/>
    <property type="match status" value="1"/>
</dbReference>
<evidence type="ECO:0000256" key="4">
    <source>
        <dbReference type="ARBA" id="ARBA00023056"/>
    </source>
</evidence>
<evidence type="ECO:0000256" key="1">
    <source>
        <dbReference type="ARBA" id="ARBA00010443"/>
    </source>
</evidence>
<organism evidence="7 8">
    <name type="scientific">Rothia endophytica</name>
    <dbReference type="NCBI Taxonomy" id="1324766"/>
    <lineage>
        <taxon>Bacteria</taxon>
        <taxon>Bacillati</taxon>
        <taxon>Actinomycetota</taxon>
        <taxon>Actinomycetes</taxon>
        <taxon>Micrococcales</taxon>
        <taxon>Micrococcaceae</taxon>
        <taxon>Rothia</taxon>
    </lineage>
</organism>
<proteinExistence type="inferred from homology"/>
<gene>
    <name evidence="7" type="ORF">GCM10023352_16480</name>
</gene>
<keyword evidence="4" id="KW-0320">Glycogen biosynthesis</keyword>
<dbReference type="PANTHER" id="PTHR43523">
    <property type="entry name" value="GLUCOSE-1-PHOSPHATE ADENYLYLTRANSFERASE-RELATED"/>
    <property type="match status" value="1"/>
</dbReference>
<dbReference type="Gene3D" id="3.90.550.10">
    <property type="entry name" value="Spore Coat Polysaccharide Biosynthesis Protein SpsA, Chain A"/>
    <property type="match status" value="1"/>
</dbReference>
<dbReference type="Pfam" id="PF24894">
    <property type="entry name" value="Hexapep_GlmU"/>
    <property type="match status" value="1"/>
</dbReference>
<reference evidence="8" key="1">
    <citation type="journal article" date="2019" name="Int. J. Syst. Evol. Microbiol.">
        <title>The Global Catalogue of Microorganisms (GCM) 10K type strain sequencing project: providing services to taxonomists for standard genome sequencing and annotation.</title>
        <authorList>
            <consortium name="The Broad Institute Genomics Platform"/>
            <consortium name="The Broad Institute Genome Sequencing Center for Infectious Disease"/>
            <person name="Wu L."/>
            <person name="Ma J."/>
        </authorList>
    </citation>
    <scope>NUCLEOTIDE SEQUENCE [LARGE SCALE GENOMIC DNA]</scope>
    <source>
        <strain evidence="8">JCM 18541</strain>
    </source>
</reference>
<evidence type="ECO:0000313" key="7">
    <source>
        <dbReference type="EMBL" id="GAA4797586.1"/>
    </source>
</evidence>
<keyword evidence="3 7" id="KW-0548">Nucleotidyltransferase</keyword>
<comment type="similarity">
    <text evidence="1">Belongs to the bacterial/plant glucose-1-phosphate adenylyltransferase family.</text>
</comment>